<dbReference type="InterPro" id="IPR002933">
    <property type="entry name" value="Peptidase_M20"/>
</dbReference>
<dbReference type="CDD" id="cd05672">
    <property type="entry name" value="M20_ACY1L2-like"/>
    <property type="match status" value="1"/>
</dbReference>
<name>A0ABW2UVR9_9BACI</name>
<dbReference type="NCBIfam" id="TIGR01891">
    <property type="entry name" value="amidohydrolases"/>
    <property type="match status" value="1"/>
</dbReference>
<sequence>MGLLNEFNAIQDDLVRISEQLYHHPELGNAEFNSMQLLVDYLEKHDFAVETGLVDVPTSFRAEFASDKPGPTIAYLAEYDALPDIGHGCGHNLIAATSIGAGIVLSKMLEETGGKVVIFGTPAEETDGAKVPMAEQGIFADVDLAMMAHPGGVAEESGPTLALDAIQFAFTGKSSHAAAAPEEGVNALDSVIQLFNGINALREHVPADVRMHGIIPQGGKAANVVPDYAVAQFYFRAETRSTLNNVVEKVKGIADGAASMTGATVAISNYELSNDNLVTNKRLSDQFLKHLKDISDEAIEPAGEASGSSDVGNVSQVVPAIHPHIGMNDASLVPHTRRFADTTVTEDGQGFIRKGVLSLAGTGYDVLTDSSLLASIQTEFNQTKK</sequence>
<dbReference type="EMBL" id="JBHTGR010000016">
    <property type="protein sequence ID" value="MFC7747161.1"/>
    <property type="molecule type" value="Genomic_DNA"/>
</dbReference>
<feature type="domain" description="Peptidase M20 dimerisation" evidence="2">
    <location>
        <begin position="170"/>
        <end position="255"/>
    </location>
</feature>
<evidence type="ECO:0000256" key="1">
    <source>
        <dbReference type="PIRNR" id="PIRNR037226"/>
    </source>
</evidence>
<gene>
    <name evidence="3" type="ORF">ACFQU8_07915</name>
</gene>
<dbReference type="PIRSF" id="PIRSF037226">
    <property type="entry name" value="Amidohydrolase_ACY1L2_prd"/>
    <property type="match status" value="1"/>
</dbReference>
<dbReference type="InterPro" id="IPR017439">
    <property type="entry name" value="Amidohydrolase"/>
</dbReference>
<dbReference type="Pfam" id="PF01546">
    <property type="entry name" value="Peptidase_M20"/>
    <property type="match status" value="1"/>
</dbReference>
<dbReference type="Pfam" id="PF07687">
    <property type="entry name" value="M20_dimer"/>
    <property type="match status" value="1"/>
</dbReference>
<comment type="caution">
    <text evidence="3">The sequence shown here is derived from an EMBL/GenBank/DDBJ whole genome shotgun (WGS) entry which is preliminary data.</text>
</comment>
<dbReference type="InterPro" id="IPR036264">
    <property type="entry name" value="Bact_exopeptidase_dim_dom"/>
</dbReference>
<dbReference type="SUPFAM" id="SSF53187">
    <property type="entry name" value="Zn-dependent exopeptidases"/>
    <property type="match status" value="1"/>
</dbReference>
<organism evidence="3 4">
    <name type="scientific">Lentibacillus kimchii</name>
    <dbReference type="NCBI Taxonomy" id="1542911"/>
    <lineage>
        <taxon>Bacteria</taxon>
        <taxon>Bacillati</taxon>
        <taxon>Bacillota</taxon>
        <taxon>Bacilli</taxon>
        <taxon>Bacillales</taxon>
        <taxon>Bacillaceae</taxon>
        <taxon>Lentibacillus</taxon>
    </lineage>
</organism>
<dbReference type="Proteomes" id="UP001596620">
    <property type="component" value="Unassembled WGS sequence"/>
</dbReference>
<proteinExistence type="inferred from homology"/>
<evidence type="ECO:0000313" key="3">
    <source>
        <dbReference type="EMBL" id="MFC7747161.1"/>
    </source>
</evidence>
<dbReference type="InterPro" id="IPR011650">
    <property type="entry name" value="Peptidase_M20_dimer"/>
</dbReference>
<comment type="similarity">
    <text evidence="1">Belongs to the peptidase M20A family.</text>
</comment>
<dbReference type="Gene3D" id="3.40.630.10">
    <property type="entry name" value="Zn peptidases"/>
    <property type="match status" value="1"/>
</dbReference>
<keyword evidence="4" id="KW-1185">Reference proteome</keyword>
<dbReference type="RefSeq" id="WP_382358681.1">
    <property type="nucleotide sequence ID" value="NZ_JBHTGR010000016.1"/>
</dbReference>
<dbReference type="SUPFAM" id="SSF55031">
    <property type="entry name" value="Bacterial exopeptidase dimerisation domain"/>
    <property type="match status" value="1"/>
</dbReference>
<evidence type="ECO:0000259" key="2">
    <source>
        <dbReference type="Pfam" id="PF07687"/>
    </source>
</evidence>
<dbReference type="PANTHER" id="PTHR30575">
    <property type="entry name" value="PEPTIDASE M20"/>
    <property type="match status" value="1"/>
</dbReference>
<reference evidence="4" key="1">
    <citation type="journal article" date="2019" name="Int. J. Syst. Evol. Microbiol.">
        <title>The Global Catalogue of Microorganisms (GCM) 10K type strain sequencing project: providing services to taxonomists for standard genome sequencing and annotation.</title>
        <authorList>
            <consortium name="The Broad Institute Genomics Platform"/>
            <consortium name="The Broad Institute Genome Sequencing Center for Infectious Disease"/>
            <person name="Wu L."/>
            <person name="Ma J."/>
        </authorList>
    </citation>
    <scope>NUCLEOTIDE SEQUENCE [LARGE SCALE GENOMIC DNA]</scope>
    <source>
        <strain evidence="4">JCM 30234</strain>
    </source>
</reference>
<dbReference type="InterPro" id="IPR017144">
    <property type="entry name" value="Xaa-Arg_dipeptidase"/>
</dbReference>
<dbReference type="Gene3D" id="3.30.70.360">
    <property type="match status" value="1"/>
</dbReference>
<accession>A0ABW2UVR9</accession>
<evidence type="ECO:0000313" key="4">
    <source>
        <dbReference type="Proteomes" id="UP001596620"/>
    </source>
</evidence>
<dbReference type="InterPro" id="IPR052030">
    <property type="entry name" value="Peptidase_M20/M20A_hydrolases"/>
</dbReference>
<protein>
    <recommendedName>
        <fullName evidence="1">Peptidase M20 domain-containing protein 2</fullName>
    </recommendedName>
</protein>
<dbReference type="PANTHER" id="PTHR30575:SF0">
    <property type="entry name" value="XAA-ARG DIPEPTIDASE"/>
    <property type="match status" value="1"/>
</dbReference>